<keyword evidence="7 8" id="KW-0472">Membrane</keyword>
<reference evidence="9 10" key="1">
    <citation type="submission" date="2018-01" db="EMBL/GenBank/DDBJ databases">
        <title>Whole genome sequencing of Histamine producing bacteria.</title>
        <authorList>
            <person name="Butler K."/>
        </authorList>
    </citation>
    <scope>NUCLEOTIDE SEQUENCE [LARGE SCALE GENOMIC DNA]</scope>
    <source>
        <strain evidence="9 10">DSM 100436</strain>
    </source>
</reference>
<evidence type="ECO:0000256" key="3">
    <source>
        <dbReference type="ARBA" id="ARBA00022448"/>
    </source>
</evidence>
<feature type="transmembrane region" description="Helical" evidence="8">
    <location>
        <begin position="159"/>
        <end position="183"/>
    </location>
</feature>
<keyword evidence="10" id="KW-1185">Reference proteome</keyword>
<keyword evidence="5 8" id="KW-0812">Transmembrane</keyword>
<feature type="transmembrane region" description="Helical" evidence="8">
    <location>
        <begin position="240"/>
        <end position="260"/>
    </location>
</feature>
<comment type="similarity">
    <text evidence="2">Belongs to the autoinducer-2 exporter (AI-2E) (TC 2.A.86) family.</text>
</comment>
<dbReference type="PANTHER" id="PTHR21716">
    <property type="entry name" value="TRANSMEMBRANE PROTEIN"/>
    <property type="match status" value="1"/>
</dbReference>
<accession>A0A2T3NBM3</accession>
<comment type="subcellular location">
    <subcellularLocation>
        <location evidence="1">Cell membrane</location>
        <topology evidence="1">Multi-pass membrane protein</topology>
    </subcellularLocation>
</comment>
<keyword evidence="4" id="KW-1003">Cell membrane</keyword>
<feature type="transmembrane region" description="Helical" evidence="8">
    <location>
        <begin position="73"/>
        <end position="96"/>
    </location>
</feature>
<feature type="transmembrane region" description="Helical" evidence="8">
    <location>
        <begin position="215"/>
        <end position="234"/>
    </location>
</feature>
<protein>
    <submittedName>
        <fullName evidence="9">AI-2E family transporter</fullName>
    </submittedName>
</protein>
<name>A0A2T3NBM3_9GAMM</name>
<dbReference type="InterPro" id="IPR002549">
    <property type="entry name" value="AI-2E-like"/>
</dbReference>
<evidence type="ECO:0000313" key="10">
    <source>
        <dbReference type="Proteomes" id="UP000241771"/>
    </source>
</evidence>
<sequence length="372" mass="38267">MSTQRYSLTLPARKENLDLFIKAGLLLVIGALCFQILQPFLLPMVWGGIIAIALNPLVNLIRRRFGLSRGKSSAVITATVLAALIIPTVWFSGAAFTTTQALATSMADGSLVVPQPAAGVAEWPIVGEPLHKAWSLAATNLAGAVDTYAPQLKSLATSMVAAIGSLGGGIVQFVIATLIAGVLMASAKQCRAVAVKIASRLLGEQGASYVDLSKATVRGVVQGVIGVAVIQAMLAGLGMGIAGVPAAGLLAVAVMILAIIQLPPILVLGPVMAYLFSVESTTVAVMFTVWGILVSASDAVLKPVLMGRGVDIPMVVILLGALGGMMMSGIVGLFVGAVMLSLGYKLLMTWLDNNTAGREESNTLPAVSVQPA</sequence>
<evidence type="ECO:0000256" key="7">
    <source>
        <dbReference type="ARBA" id="ARBA00023136"/>
    </source>
</evidence>
<dbReference type="GO" id="GO:0005886">
    <property type="term" value="C:plasma membrane"/>
    <property type="evidence" value="ECO:0007669"/>
    <property type="project" value="UniProtKB-SubCell"/>
</dbReference>
<dbReference type="Proteomes" id="UP000241771">
    <property type="component" value="Unassembled WGS sequence"/>
</dbReference>
<comment type="caution">
    <text evidence="9">The sequence shown here is derived from an EMBL/GenBank/DDBJ whole genome shotgun (WGS) entry which is preliminary data.</text>
</comment>
<feature type="transmembrane region" description="Helical" evidence="8">
    <location>
        <begin position="314"/>
        <end position="340"/>
    </location>
</feature>
<dbReference type="RefSeq" id="WP_107272576.1">
    <property type="nucleotide sequence ID" value="NZ_PYMA01000024.1"/>
</dbReference>
<proteinExistence type="inferred from homology"/>
<dbReference type="EMBL" id="PYMA01000024">
    <property type="protein sequence ID" value="PSW11344.1"/>
    <property type="molecule type" value="Genomic_DNA"/>
</dbReference>
<gene>
    <name evidence="9" type="ORF">C9I98_24145</name>
</gene>
<organism evidence="9 10">
    <name type="scientific">Photobacterium sanctipauli</name>
    <dbReference type="NCBI Taxonomy" id="1342794"/>
    <lineage>
        <taxon>Bacteria</taxon>
        <taxon>Pseudomonadati</taxon>
        <taxon>Pseudomonadota</taxon>
        <taxon>Gammaproteobacteria</taxon>
        <taxon>Vibrionales</taxon>
        <taxon>Vibrionaceae</taxon>
        <taxon>Photobacterium</taxon>
    </lineage>
</organism>
<evidence type="ECO:0000256" key="8">
    <source>
        <dbReference type="SAM" id="Phobius"/>
    </source>
</evidence>
<evidence type="ECO:0000256" key="4">
    <source>
        <dbReference type="ARBA" id="ARBA00022475"/>
    </source>
</evidence>
<feature type="transmembrane region" description="Helical" evidence="8">
    <location>
        <begin position="43"/>
        <end position="61"/>
    </location>
</feature>
<evidence type="ECO:0000313" key="9">
    <source>
        <dbReference type="EMBL" id="PSW11344.1"/>
    </source>
</evidence>
<dbReference type="Pfam" id="PF01594">
    <property type="entry name" value="AI-2E_transport"/>
    <property type="match status" value="1"/>
</dbReference>
<feature type="transmembrane region" description="Helical" evidence="8">
    <location>
        <begin position="272"/>
        <end position="294"/>
    </location>
</feature>
<evidence type="ECO:0000256" key="2">
    <source>
        <dbReference type="ARBA" id="ARBA00009773"/>
    </source>
</evidence>
<keyword evidence="6 8" id="KW-1133">Transmembrane helix</keyword>
<dbReference type="AlphaFoldDB" id="A0A2T3NBM3"/>
<keyword evidence="3" id="KW-0813">Transport</keyword>
<feature type="transmembrane region" description="Helical" evidence="8">
    <location>
        <begin position="20"/>
        <end position="37"/>
    </location>
</feature>
<evidence type="ECO:0000256" key="1">
    <source>
        <dbReference type="ARBA" id="ARBA00004651"/>
    </source>
</evidence>
<evidence type="ECO:0000256" key="6">
    <source>
        <dbReference type="ARBA" id="ARBA00022989"/>
    </source>
</evidence>
<evidence type="ECO:0000256" key="5">
    <source>
        <dbReference type="ARBA" id="ARBA00022692"/>
    </source>
</evidence>
<dbReference type="PANTHER" id="PTHR21716:SF67">
    <property type="entry name" value="TRANSPORT PROTEIN YDIK-RELATED"/>
    <property type="match status" value="1"/>
</dbReference>